<comment type="caution">
    <text evidence="3">The sequence shown here is derived from an EMBL/GenBank/DDBJ whole genome shotgun (WGS) entry which is preliminary data.</text>
</comment>
<dbReference type="InterPro" id="IPR011992">
    <property type="entry name" value="EF-hand-dom_pair"/>
</dbReference>
<accession>A0A9D4S4K2</accession>
<evidence type="ECO:0000259" key="2">
    <source>
        <dbReference type="PROSITE" id="PS50222"/>
    </source>
</evidence>
<dbReference type="AlphaFoldDB" id="A0A9D4S4K2"/>
<dbReference type="SUPFAM" id="SSF47473">
    <property type="entry name" value="EF-hand"/>
    <property type="match status" value="1"/>
</dbReference>
<keyword evidence="1" id="KW-0106">Calcium</keyword>
<proteinExistence type="predicted"/>
<reference evidence="3" key="2">
    <citation type="submission" date="2020-11" db="EMBL/GenBank/DDBJ databases">
        <authorList>
            <person name="McCartney M.A."/>
            <person name="Auch B."/>
            <person name="Kono T."/>
            <person name="Mallez S."/>
            <person name="Becker A."/>
            <person name="Gohl D.M."/>
            <person name="Silverstein K.A.T."/>
            <person name="Koren S."/>
            <person name="Bechman K.B."/>
            <person name="Herman A."/>
            <person name="Abrahante J.E."/>
            <person name="Garbe J."/>
        </authorList>
    </citation>
    <scope>NUCLEOTIDE SEQUENCE</scope>
    <source>
        <strain evidence="3">Duluth1</strain>
        <tissue evidence="3">Whole animal</tissue>
    </source>
</reference>
<evidence type="ECO:0000256" key="1">
    <source>
        <dbReference type="ARBA" id="ARBA00022837"/>
    </source>
</evidence>
<reference evidence="3" key="1">
    <citation type="journal article" date="2019" name="bioRxiv">
        <title>The Genome of the Zebra Mussel, Dreissena polymorpha: A Resource for Invasive Species Research.</title>
        <authorList>
            <person name="McCartney M.A."/>
            <person name="Auch B."/>
            <person name="Kono T."/>
            <person name="Mallez S."/>
            <person name="Zhang Y."/>
            <person name="Obille A."/>
            <person name="Becker A."/>
            <person name="Abrahante J.E."/>
            <person name="Garbe J."/>
            <person name="Badalamenti J.P."/>
            <person name="Herman A."/>
            <person name="Mangelson H."/>
            <person name="Liachko I."/>
            <person name="Sullivan S."/>
            <person name="Sone E.D."/>
            <person name="Koren S."/>
            <person name="Silverstein K.A.T."/>
            <person name="Beckman K.B."/>
            <person name="Gohl D.M."/>
        </authorList>
    </citation>
    <scope>NUCLEOTIDE SEQUENCE</scope>
    <source>
        <strain evidence="3">Duluth1</strain>
        <tissue evidence="3">Whole animal</tissue>
    </source>
</reference>
<protein>
    <recommendedName>
        <fullName evidence="2">EF-hand domain-containing protein</fullName>
    </recommendedName>
</protein>
<dbReference type="EMBL" id="JAIWYP010000001">
    <property type="protein sequence ID" value="KAH3892289.1"/>
    <property type="molecule type" value="Genomic_DNA"/>
</dbReference>
<evidence type="ECO:0000313" key="3">
    <source>
        <dbReference type="EMBL" id="KAH3892289.1"/>
    </source>
</evidence>
<dbReference type="OrthoDB" id="6146354at2759"/>
<organism evidence="3 4">
    <name type="scientific">Dreissena polymorpha</name>
    <name type="common">Zebra mussel</name>
    <name type="synonym">Mytilus polymorpha</name>
    <dbReference type="NCBI Taxonomy" id="45954"/>
    <lineage>
        <taxon>Eukaryota</taxon>
        <taxon>Metazoa</taxon>
        <taxon>Spiralia</taxon>
        <taxon>Lophotrochozoa</taxon>
        <taxon>Mollusca</taxon>
        <taxon>Bivalvia</taxon>
        <taxon>Autobranchia</taxon>
        <taxon>Heteroconchia</taxon>
        <taxon>Euheterodonta</taxon>
        <taxon>Imparidentia</taxon>
        <taxon>Neoheterodontei</taxon>
        <taxon>Myida</taxon>
        <taxon>Dreissenoidea</taxon>
        <taxon>Dreissenidae</taxon>
        <taxon>Dreissena</taxon>
    </lineage>
</organism>
<feature type="domain" description="EF-hand" evidence="2">
    <location>
        <begin position="176"/>
        <end position="211"/>
    </location>
</feature>
<dbReference type="CDD" id="cd00051">
    <property type="entry name" value="EFh"/>
    <property type="match status" value="1"/>
</dbReference>
<dbReference type="Proteomes" id="UP000828390">
    <property type="component" value="Unassembled WGS sequence"/>
</dbReference>
<dbReference type="InterPro" id="IPR018247">
    <property type="entry name" value="EF_Hand_1_Ca_BS"/>
</dbReference>
<evidence type="ECO:0000313" key="4">
    <source>
        <dbReference type="Proteomes" id="UP000828390"/>
    </source>
</evidence>
<dbReference type="PROSITE" id="PS50222">
    <property type="entry name" value="EF_HAND_2"/>
    <property type="match status" value="1"/>
</dbReference>
<dbReference type="GO" id="GO:0005509">
    <property type="term" value="F:calcium ion binding"/>
    <property type="evidence" value="ECO:0007669"/>
    <property type="project" value="InterPro"/>
</dbReference>
<sequence>MYLPLTQIVILISLTNGHVINPAFFPRPPHFPLNHDDLQVPTVVLKNRSSVIPTMSEMDKPGNSLIDSIKNTVQNIHLKTSTDGEGTKLPAQIRGVTNVCSVICPRWCEKQSRPGANVTHCHIVCGDLCEGQMQSNNPYVGNPYFEVVATDFEFERYDTDGDKRISVNEFAAEENVPVEDAQKTFDFSDFNDDGFIDVNEFHGGPFIFTVQMAAEFSNMGRIGQKAAA</sequence>
<dbReference type="PROSITE" id="PS00018">
    <property type="entry name" value="EF_HAND_1"/>
    <property type="match status" value="2"/>
</dbReference>
<dbReference type="InterPro" id="IPR002048">
    <property type="entry name" value="EF_hand_dom"/>
</dbReference>
<gene>
    <name evidence="3" type="ORF">DPMN_016404</name>
</gene>
<name>A0A9D4S4K2_DREPO</name>
<dbReference type="Gene3D" id="1.10.238.10">
    <property type="entry name" value="EF-hand"/>
    <property type="match status" value="1"/>
</dbReference>
<keyword evidence="4" id="KW-1185">Reference proteome</keyword>